<comment type="caution">
    <text evidence="3">The sequence shown here is derived from an EMBL/GenBank/DDBJ whole genome shotgun (WGS) entry which is preliminary data.</text>
</comment>
<dbReference type="Pfam" id="PF13778">
    <property type="entry name" value="DUF4174"/>
    <property type="match status" value="1"/>
</dbReference>
<dbReference type="RefSeq" id="WP_275633312.1">
    <property type="nucleotide sequence ID" value="NZ_JARGYD010000005.1"/>
</dbReference>
<dbReference type="Proteomes" id="UP001595632">
    <property type="component" value="Unassembled WGS sequence"/>
</dbReference>
<evidence type="ECO:0000256" key="1">
    <source>
        <dbReference type="ARBA" id="ARBA00022729"/>
    </source>
</evidence>
<gene>
    <name evidence="3" type="ORF">ACFOGP_07345</name>
</gene>
<feature type="domain" description="DUF4174" evidence="2">
    <location>
        <begin position="45"/>
        <end position="146"/>
    </location>
</feature>
<sequence>MPVTPTILRPLAFVLGAATATGGGAAQSDTAAALFRPLDSATPNLDVYRWDKRVVLLFAEDDLDPTLATARARLAAAAAGLAERDIVVLTDTNPGAGGAIRSGLGVGGFAMVLVGKDGTVKLNRSAFIDVDELFGVIDAMPMRRREMQDG</sequence>
<keyword evidence="1" id="KW-0732">Signal</keyword>
<protein>
    <submittedName>
        <fullName evidence="3">DUF4174 domain-containing protein</fullName>
    </submittedName>
</protein>
<organism evidence="3 4">
    <name type="scientific">Psychromarinibacter halotolerans</name>
    <dbReference type="NCBI Taxonomy" id="1775175"/>
    <lineage>
        <taxon>Bacteria</taxon>
        <taxon>Pseudomonadati</taxon>
        <taxon>Pseudomonadota</taxon>
        <taxon>Alphaproteobacteria</taxon>
        <taxon>Rhodobacterales</taxon>
        <taxon>Paracoccaceae</taxon>
        <taxon>Psychromarinibacter</taxon>
    </lineage>
</organism>
<reference evidence="4" key="1">
    <citation type="journal article" date="2019" name="Int. J. Syst. Evol. Microbiol.">
        <title>The Global Catalogue of Microorganisms (GCM) 10K type strain sequencing project: providing services to taxonomists for standard genome sequencing and annotation.</title>
        <authorList>
            <consortium name="The Broad Institute Genomics Platform"/>
            <consortium name="The Broad Institute Genome Sequencing Center for Infectious Disease"/>
            <person name="Wu L."/>
            <person name="Ma J."/>
        </authorList>
    </citation>
    <scope>NUCLEOTIDE SEQUENCE [LARGE SCALE GENOMIC DNA]</scope>
    <source>
        <strain evidence="4">KCTC 52366</strain>
    </source>
</reference>
<name>A0ABV7GME1_9RHOB</name>
<evidence type="ECO:0000313" key="3">
    <source>
        <dbReference type="EMBL" id="MFC3142517.1"/>
    </source>
</evidence>
<proteinExistence type="predicted"/>
<accession>A0ABV7GME1</accession>
<keyword evidence="4" id="KW-1185">Reference proteome</keyword>
<dbReference type="InterPro" id="IPR025232">
    <property type="entry name" value="DUF4174"/>
</dbReference>
<dbReference type="EMBL" id="JBHRTB010000010">
    <property type="protein sequence ID" value="MFC3142517.1"/>
    <property type="molecule type" value="Genomic_DNA"/>
</dbReference>
<evidence type="ECO:0000259" key="2">
    <source>
        <dbReference type="Pfam" id="PF13778"/>
    </source>
</evidence>
<evidence type="ECO:0000313" key="4">
    <source>
        <dbReference type="Proteomes" id="UP001595632"/>
    </source>
</evidence>